<dbReference type="Pfam" id="PF00672">
    <property type="entry name" value="HAMP"/>
    <property type="match status" value="1"/>
</dbReference>
<dbReference type="InterPro" id="IPR004090">
    <property type="entry name" value="Chemotax_Me-accpt_rcpt"/>
</dbReference>
<evidence type="ECO:0000256" key="4">
    <source>
        <dbReference type="ARBA" id="ARBA00023224"/>
    </source>
</evidence>
<dbReference type="Proteomes" id="UP001164803">
    <property type="component" value="Chromosome"/>
</dbReference>
<dbReference type="PROSITE" id="PS50885">
    <property type="entry name" value="HAMP"/>
    <property type="match status" value="1"/>
</dbReference>
<keyword evidence="7" id="KW-1133">Transmembrane helix</keyword>
<comment type="similarity">
    <text evidence="5">Belongs to the methyl-accepting chemotaxis (MCP) protein family.</text>
</comment>
<keyword evidence="7" id="KW-0812">Transmembrane</keyword>
<evidence type="ECO:0000256" key="7">
    <source>
        <dbReference type="SAM" id="Phobius"/>
    </source>
</evidence>
<dbReference type="InterPro" id="IPR004089">
    <property type="entry name" value="MCPsignal_dom"/>
</dbReference>
<evidence type="ECO:0000256" key="1">
    <source>
        <dbReference type="ARBA" id="ARBA00004236"/>
    </source>
</evidence>
<organism evidence="10 11">
    <name type="scientific">Alicyclobacillus dauci</name>
    <dbReference type="NCBI Taxonomy" id="1475485"/>
    <lineage>
        <taxon>Bacteria</taxon>
        <taxon>Bacillati</taxon>
        <taxon>Bacillota</taxon>
        <taxon>Bacilli</taxon>
        <taxon>Bacillales</taxon>
        <taxon>Alicyclobacillaceae</taxon>
        <taxon>Alicyclobacillus</taxon>
    </lineage>
</organism>
<dbReference type="Gene3D" id="1.10.8.500">
    <property type="entry name" value="HAMP domain in histidine kinase"/>
    <property type="match status" value="1"/>
</dbReference>
<accession>A0ABY6Z5T8</accession>
<evidence type="ECO:0000259" key="8">
    <source>
        <dbReference type="PROSITE" id="PS50111"/>
    </source>
</evidence>
<feature type="transmembrane region" description="Helical" evidence="7">
    <location>
        <begin position="199"/>
        <end position="218"/>
    </location>
</feature>
<reference evidence="10" key="1">
    <citation type="submission" date="2022-08" db="EMBL/GenBank/DDBJ databases">
        <title>Alicyclobacillus dauci DSM2870, complete genome.</title>
        <authorList>
            <person name="Wang Q."/>
            <person name="Cai R."/>
            <person name="Wang Z."/>
        </authorList>
    </citation>
    <scope>NUCLEOTIDE SEQUENCE</scope>
    <source>
        <strain evidence="10">DSM 28700</strain>
    </source>
</reference>
<dbReference type="CDD" id="cd06225">
    <property type="entry name" value="HAMP"/>
    <property type="match status" value="1"/>
</dbReference>
<dbReference type="PANTHER" id="PTHR32089">
    <property type="entry name" value="METHYL-ACCEPTING CHEMOTAXIS PROTEIN MCPB"/>
    <property type="match status" value="1"/>
</dbReference>
<gene>
    <name evidence="10" type="ORF">NZD86_03215</name>
</gene>
<dbReference type="PROSITE" id="PS50111">
    <property type="entry name" value="CHEMOTAXIS_TRANSDUC_2"/>
    <property type="match status" value="1"/>
</dbReference>
<keyword evidence="11" id="KW-1185">Reference proteome</keyword>
<dbReference type="EMBL" id="CP104064">
    <property type="protein sequence ID" value="WAH37556.1"/>
    <property type="molecule type" value="Genomic_DNA"/>
</dbReference>
<dbReference type="CDD" id="cd11386">
    <property type="entry name" value="MCP_signal"/>
    <property type="match status" value="1"/>
</dbReference>
<evidence type="ECO:0000259" key="9">
    <source>
        <dbReference type="PROSITE" id="PS50885"/>
    </source>
</evidence>
<keyword evidence="3 7" id="KW-0472">Membrane</keyword>
<feature type="domain" description="HAMP" evidence="9">
    <location>
        <begin position="219"/>
        <end position="272"/>
    </location>
</feature>
<evidence type="ECO:0000256" key="2">
    <source>
        <dbReference type="ARBA" id="ARBA00022475"/>
    </source>
</evidence>
<proteinExistence type="inferred from homology"/>
<evidence type="ECO:0000256" key="6">
    <source>
        <dbReference type="PROSITE-ProRule" id="PRU00284"/>
    </source>
</evidence>
<protein>
    <submittedName>
        <fullName evidence="10">Methyl-accepting chemotaxis protein</fullName>
    </submittedName>
</protein>
<name>A0ABY6Z5T8_9BACL</name>
<dbReference type="Gene3D" id="1.10.287.950">
    <property type="entry name" value="Methyl-accepting chemotaxis protein"/>
    <property type="match status" value="1"/>
</dbReference>
<dbReference type="RefSeq" id="WP_268045058.1">
    <property type="nucleotide sequence ID" value="NZ_CP104064.1"/>
</dbReference>
<evidence type="ECO:0000313" key="11">
    <source>
        <dbReference type="Proteomes" id="UP001164803"/>
    </source>
</evidence>
<dbReference type="PRINTS" id="PR00260">
    <property type="entry name" value="CHEMTRNSDUCR"/>
</dbReference>
<keyword evidence="2" id="KW-1003">Cell membrane</keyword>
<dbReference type="SUPFAM" id="SSF58104">
    <property type="entry name" value="Methyl-accepting chemotaxis protein (MCP) signaling domain"/>
    <property type="match status" value="1"/>
</dbReference>
<dbReference type="InterPro" id="IPR003660">
    <property type="entry name" value="HAMP_dom"/>
</dbReference>
<evidence type="ECO:0000313" key="10">
    <source>
        <dbReference type="EMBL" id="WAH37556.1"/>
    </source>
</evidence>
<keyword evidence="4 6" id="KW-0807">Transducer</keyword>
<evidence type="ECO:0000256" key="3">
    <source>
        <dbReference type="ARBA" id="ARBA00023136"/>
    </source>
</evidence>
<dbReference type="SMART" id="SM00304">
    <property type="entry name" value="HAMP"/>
    <property type="match status" value="2"/>
</dbReference>
<feature type="domain" description="Methyl-accepting transducer" evidence="8">
    <location>
        <begin position="291"/>
        <end position="527"/>
    </location>
</feature>
<evidence type="ECO:0000256" key="5">
    <source>
        <dbReference type="ARBA" id="ARBA00029447"/>
    </source>
</evidence>
<dbReference type="Pfam" id="PF00015">
    <property type="entry name" value="MCPsignal"/>
    <property type="match status" value="1"/>
</dbReference>
<sequence length="577" mass="62091">MNSSKHGVRLSTKVLCFVLAFFVVFLGTVITSISMSSMMGTKVESMSNRDMKIRLVTDQLYASFYQIDDNFAYFIGLGPNPDKKLAQEVVSSIDAGRASYDSSLKQMQALYAYLTPQEKSLFNKMNTDAKPYLTLYKQAENADLTNYPVAHRLEYEQTDIANSFFSVVDDLQSLQKLADTQLGHDTNAVIKYGHTETTINIILAVIGFVIGVLTAFYIRRATRPLQDVAAGVLKIAEGDFTGDNIHIKSKDEIGQLARATNYMKDNLGKLIIQVTDTSQQVAAAAEELTASAEETSRATEHVSRAIQEVAVGTDRQAKSTEESESTIKGMSLGIQRIASNTESVVETASHSSEFASQGASVIEQVRGQMNSINETIGSLAQTMSELDQHSQAIDQVVRVITEIAAQTNLLSLNAAIEAARAGEHGRGFAVVASQVRKLAEGSADSAQEIVTMIKSIQTQTKEAVQTTEAASQEVAVGIESMNTAGSAFTKIQQSVEHVVSQIQDVSATIHDLSMGSEQVVSSITTISEVAAATAAGTQEVSASSEEQLASLQEITASASTLSTMAEELQGLVAQFRV</sequence>
<dbReference type="SMART" id="SM00283">
    <property type="entry name" value="MA"/>
    <property type="match status" value="1"/>
</dbReference>
<comment type="subcellular location">
    <subcellularLocation>
        <location evidence="1">Cell membrane</location>
    </subcellularLocation>
</comment>
<dbReference type="PANTHER" id="PTHR32089:SF112">
    <property type="entry name" value="LYSOZYME-LIKE PROTEIN-RELATED"/>
    <property type="match status" value="1"/>
</dbReference>